<proteinExistence type="inferred from homology"/>
<dbReference type="InterPro" id="IPR001091">
    <property type="entry name" value="RM_Methyltransferase"/>
</dbReference>
<keyword evidence="2 10" id="KW-0489">Methyltransferase</keyword>
<dbReference type="InterPro" id="IPR002941">
    <property type="entry name" value="DNA_methylase_N4/N6"/>
</dbReference>
<dbReference type="KEGG" id="mrs:Murru_3210"/>
<dbReference type="OrthoDB" id="9800801at2"/>
<dbReference type="HOGENOM" id="CLU_027633_1_0_10"/>
<dbReference type="EC" id="2.1.1.-" evidence="8"/>
<reference evidence="11" key="1">
    <citation type="submission" date="2011-08" db="EMBL/GenBank/DDBJ databases">
        <title>The complete genome of Muricauda ruestringensis DSM 13258.</title>
        <authorList>
            <person name="Lucas S."/>
            <person name="Han J."/>
            <person name="Lapidus A."/>
            <person name="Bruce D."/>
            <person name="Goodwin L."/>
            <person name="Pitluck S."/>
            <person name="Peters L."/>
            <person name="Kyrpides N."/>
            <person name="Mavromatis K."/>
            <person name="Ivanova N."/>
            <person name="Ovchinnikova G."/>
            <person name="Teshima H."/>
            <person name="Detter J.C."/>
            <person name="Tapia R."/>
            <person name="Han C."/>
            <person name="Land M."/>
            <person name="Hauser L."/>
            <person name="Markowitz V."/>
            <person name="Cheng J.-F."/>
            <person name="Hugenholtz P."/>
            <person name="Woyke T."/>
            <person name="Wu D."/>
            <person name="Spring S."/>
            <person name="Schroeder M."/>
            <person name="Brambilla E."/>
            <person name="Klenk H.-P."/>
            <person name="Eisen J.A."/>
        </authorList>
    </citation>
    <scope>NUCLEOTIDE SEQUENCE [LARGE SCALE GENOMIC DNA]</scope>
    <source>
        <strain evidence="11">DSM 13258 / LMG 19739 / B1</strain>
    </source>
</reference>
<evidence type="ECO:0000256" key="6">
    <source>
        <dbReference type="ARBA" id="ARBA00023125"/>
    </source>
</evidence>
<keyword evidence="5" id="KW-0680">Restriction system</keyword>
<evidence type="ECO:0000256" key="7">
    <source>
        <dbReference type="ARBA" id="ARBA00049120"/>
    </source>
</evidence>
<evidence type="ECO:0000256" key="4">
    <source>
        <dbReference type="ARBA" id="ARBA00022691"/>
    </source>
</evidence>
<evidence type="ECO:0000256" key="8">
    <source>
        <dbReference type="RuleBase" id="RU362026"/>
    </source>
</evidence>
<evidence type="ECO:0000259" key="9">
    <source>
        <dbReference type="Pfam" id="PF01555"/>
    </source>
</evidence>
<accession>G2PLW1</accession>
<dbReference type="GO" id="GO:0032259">
    <property type="term" value="P:methylation"/>
    <property type="evidence" value="ECO:0007669"/>
    <property type="project" value="UniProtKB-KW"/>
</dbReference>
<dbReference type="Proteomes" id="UP000008908">
    <property type="component" value="Chromosome"/>
</dbReference>
<evidence type="ECO:0000256" key="3">
    <source>
        <dbReference type="ARBA" id="ARBA00022679"/>
    </source>
</evidence>
<evidence type="ECO:0000256" key="1">
    <source>
        <dbReference type="ARBA" id="ARBA00010203"/>
    </source>
</evidence>
<dbReference type="GO" id="GO:0003677">
    <property type="term" value="F:DNA binding"/>
    <property type="evidence" value="ECO:0007669"/>
    <property type="project" value="UniProtKB-KW"/>
</dbReference>
<dbReference type="AlphaFoldDB" id="G2PLW1"/>
<feature type="domain" description="DNA methylase N-4/N-6" evidence="9">
    <location>
        <begin position="258"/>
        <end position="422"/>
    </location>
</feature>
<sequence>MNCSIFGKQTNQYNMDVAIPFESLSVSEDWTFKNVKSTEQWTHGYHRYPAKFLPNIVKKIIEDYTKEGDVVADLFAGCGTTLVESKIHGRKSVGVDINPVAQLIARVKTQPIDPKELDRVFKDLVNSLEFYDEKNYHNIEKHDRIDYWFFPENKYRIAYLYDLISGLPESQKIKDFFLVALSHILKNCSRWLQTSTKPQIDPDKVPVSVFFAFKKQVKTMIRKNSDFFKELKKLQYSNVESQIFLQDARKTEIEDSSISTVITSPPYVTSYEYADLHQLTGYWFDYVSNLLEFRKNFIGTFYSYGTELKTESKTAQDLIDQLKNIHLRTAKEVANYFNDMKMVADEMYRILKNDGYAFIVIGNTTFKNVKILSAEIFSELLELSGFEVHDVIKRSIPHKLIPTIRDKTTGKFTTVANKNSKKVYPEEYIIIARK</sequence>
<reference evidence="10 11" key="2">
    <citation type="journal article" date="2012" name="Stand. Genomic Sci.">
        <title>Complete genome sequence of the facultatively anaerobic, appendaged bacterium Muricauda ruestringensis type strain (B1(T)).</title>
        <authorList>
            <person name="Huntemann M."/>
            <person name="Teshima H."/>
            <person name="Lapidus A."/>
            <person name="Nolan M."/>
            <person name="Lucas S."/>
            <person name="Hammon N."/>
            <person name="Deshpande S."/>
            <person name="Cheng J.F."/>
            <person name="Tapia R."/>
            <person name="Goodwin L.A."/>
            <person name="Pitluck S."/>
            <person name="Liolios K."/>
            <person name="Pagani I."/>
            <person name="Ivanova N."/>
            <person name="Mavromatis K."/>
            <person name="Mikhailova N."/>
            <person name="Pati A."/>
            <person name="Chen A."/>
            <person name="Palaniappan K."/>
            <person name="Land M."/>
            <person name="Hauser L."/>
            <person name="Pan C."/>
            <person name="Brambilla E.M."/>
            <person name="Rohde M."/>
            <person name="Spring S."/>
            <person name="Goker M."/>
            <person name="Detter J.C."/>
            <person name="Bristow J."/>
            <person name="Eisen J.A."/>
            <person name="Markowitz V."/>
            <person name="Hugenholtz P."/>
            <person name="Kyrpides N.C."/>
            <person name="Klenk H.P."/>
            <person name="Woyke T."/>
        </authorList>
    </citation>
    <scope>NUCLEOTIDE SEQUENCE [LARGE SCALE GENOMIC DNA]</scope>
    <source>
        <strain evidence="11">DSM 13258 / LMG 19739 / B1</strain>
    </source>
</reference>
<comment type="catalytic activity">
    <reaction evidence="7">
        <text>a 2'-deoxycytidine in DNA + S-adenosyl-L-methionine = an N(4)-methyl-2'-deoxycytidine in DNA + S-adenosyl-L-homocysteine + H(+)</text>
        <dbReference type="Rhea" id="RHEA:16857"/>
        <dbReference type="Rhea" id="RHEA-COMP:11369"/>
        <dbReference type="Rhea" id="RHEA-COMP:13674"/>
        <dbReference type="ChEBI" id="CHEBI:15378"/>
        <dbReference type="ChEBI" id="CHEBI:57856"/>
        <dbReference type="ChEBI" id="CHEBI:59789"/>
        <dbReference type="ChEBI" id="CHEBI:85452"/>
        <dbReference type="ChEBI" id="CHEBI:137933"/>
        <dbReference type="EC" id="2.1.1.113"/>
    </reaction>
</comment>
<name>G2PLW1_ALLRU</name>
<keyword evidence="11" id="KW-1185">Reference proteome</keyword>
<dbReference type="eggNOG" id="COG0863">
    <property type="taxonomic scope" value="Bacteria"/>
</dbReference>
<keyword evidence="6" id="KW-0238">DNA-binding</keyword>
<dbReference type="Gene3D" id="3.40.50.150">
    <property type="entry name" value="Vaccinia Virus protein VP39"/>
    <property type="match status" value="2"/>
</dbReference>
<evidence type="ECO:0000256" key="2">
    <source>
        <dbReference type="ARBA" id="ARBA00022603"/>
    </source>
</evidence>
<dbReference type="EMBL" id="CP002999">
    <property type="protein sequence ID" value="AEM72230.1"/>
    <property type="molecule type" value="Genomic_DNA"/>
</dbReference>
<dbReference type="REBASE" id="39410">
    <property type="entry name" value="M.Mru13258ORF3210P"/>
</dbReference>
<dbReference type="InterPro" id="IPR017985">
    <property type="entry name" value="MeTrfase_CN4_CS"/>
</dbReference>
<dbReference type="GO" id="GO:0008170">
    <property type="term" value="F:N-methyltransferase activity"/>
    <property type="evidence" value="ECO:0007669"/>
    <property type="project" value="InterPro"/>
</dbReference>
<dbReference type="STRING" id="886377.Murru_3210"/>
<dbReference type="Pfam" id="PF01555">
    <property type="entry name" value="N6_N4_Mtase"/>
    <property type="match status" value="2"/>
</dbReference>
<evidence type="ECO:0000313" key="10">
    <source>
        <dbReference type="EMBL" id="AEM72230.1"/>
    </source>
</evidence>
<dbReference type="PROSITE" id="PS00093">
    <property type="entry name" value="N4_MTASE"/>
    <property type="match status" value="1"/>
</dbReference>
<evidence type="ECO:0000256" key="5">
    <source>
        <dbReference type="ARBA" id="ARBA00022747"/>
    </source>
</evidence>
<gene>
    <name evidence="10" type="ordered locus">Murru_3210</name>
</gene>
<feature type="domain" description="DNA methylase N-4/N-6" evidence="9">
    <location>
        <begin position="27"/>
        <end position="100"/>
    </location>
</feature>
<dbReference type="InterPro" id="IPR029063">
    <property type="entry name" value="SAM-dependent_MTases_sf"/>
</dbReference>
<organism evidence="10 11">
    <name type="scientific">Allomuricauda ruestringensis (strain DSM 13258 / CIP 107369 / LMG 19739 / B1)</name>
    <name type="common">Muricauda ruestringensis</name>
    <dbReference type="NCBI Taxonomy" id="886377"/>
    <lineage>
        <taxon>Bacteria</taxon>
        <taxon>Pseudomonadati</taxon>
        <taxon>Bacteroidota</taxon>
        <taxon>Flavobacteriia</taxon>
        <taxon>Flavobacteriales</taxon>
        <taxon>Flavobacteriaceae</taxon>
        <taxon>Flagellimonas</taxon>
    </lineage>
</organism>
<evidence type="ECO:0000313" key="11">
    <source>
        <dbReference type="Proteomes" id="UP000008908"/>
    </source>
</evidence>
<comment type="similarity">
    <text evidence="1">Belongs to the N(4)/N(6)-methyltransferase family. N(4) subfamily.</text>
</comment>
<dbReference type="PRINTS" id="PR00508">
    <property type="entry name" value="S21N4MTFRASE"/>
</dbReference>
<dbReference type="SUPFAM" id="SSF53335">
    <property type="entry name" value="S-adenosyl-L-methionine-dependent methyltransferases"/>
    <property type="match status" value="2"/>
</dbReference>
<dbReference type="GO" id="GO:0015667">
    <property type="term" value="F:site-specific DNA-methyltransferase (cytosine-N4-specific) activity"/>
    <property type="evidence" value="ECO:0007669"/>
    <property type="project" value="UniProtKB-EC"/>
</dbReference>
<dbReference type="GO" id="GO:0009307">
    <property type="term" value="P:DNA restriction-modification system"/>
    <property type="evidence" value="ECO:0007669"/>
    <property type="project" value="UniProtKB-KW"/>
</dbReference>
<keyword evidence="4" id="KW-0949">S-adenosyl-L-methionine</keyword>
<protein>
    <recommendedName>
        <fullName evidence="8">Methyltransferase</fullName>
        <ecNumber evidence="8">2.1.1.-</ecNumber>
    </recommendedName>
</protein>
<keyword evidence="3" id="KW-0808">Transferase</keyword>